<sequence>MIWGLVAFLAGGLLLFYLFNQLMGYQKKNIIIDLDERYFNWSKHIEATKEELQKREKEVSYLGNGEFLINDEFYTLIKRNVNIKGIPLQRTILVYDKNKNKKDT</sequence>
<dbReference type="AlphaFoldDB" id="A0A366EBN5"/>
<comment type="caution">
    <text evidence="1">The sequence shown here is derived from an EMBL/GenBank/DDBJ whole genome shotgun (WGS) entry which is preliminary data.</text>
</comment>
<evidence type="ECO:0000313" key="1">
    <source>
        <dbReference type="EMBL" id="RBO99781.1"/>
    </source>
</evidence>
<dbReference type="STRING" id="200904.GCA_900168775_03361"/>
<organism evidence="1 2">
    <name type="scientific">Paraliobacillus ryukyuensis</name>
    <dbReference type="NCBI Taxonomy" id="200904"/>
    <lineage>
        <taxon>Bacteria</taxon>
        <taxon>Bacillati</taxon>
        <taxon>Bacillota</taxon>
        <taxon>Bacilli</taxon>
        <taxon>Bacillales</taxon>
        <taxon>Bacillaceae</taxon>
        <taxon>Paraliobacillus</taxon>
    </lineage>
</organism>
<gene>
    <name evidence="1" type="ORF">DES48_103108</name>
</gene>
<keyword evidence="2" id="KW-1185">Reference proteome</keyword>
<proteinExistence type="predicted"/>
<dbReference type="Proteomes" id="UP000252254">
    <property type="component" value="Unassembled WGS sequence"/>
</dbReference>
<reference evidence="1 2" key="1">
    <citation type="submission" date="2018-06" db="EMBL/GenBank/DDBJ databases">
        <title>Genomic Encyclopedia of Type Strains, Phase IV (KMG-IV): sequencing the most valuable type-strain genomes for metagenomic binning, comparative biology and taxonomic classification.</title>
        <authorList>
            <person name="Goeker M."/>
        </authorList>
    </citation>
    <scope>NUCLEOTIDE SEQUENCE [LARGE SCALE GENOMIC DNA]</scope>
    <source>
        <strain evidence="1 2">DSM 15140</strain>
    </source>
</reference>
<protein>
    <submittedName>
        <fullName evidence="1">Uncharacterized protein</fullName>
    </submittedName>
</protein>
<dbReference type="RefSeq" id="WP_079707832.1">
    <property type="nucleotide sequence ID" value="NZ_BAABQN010000004.1"/>
</dbReference>
<name>A0A366EBN5_9BACI</name>
<dbReference type="EMBL" id="QNRI01000003">
    <property type="protein sequence ID" value="RBO99781.1"/>
    <property type="molecule type" value="Genomic_DNA"/>
</dbReference>
<dbReference type="OrthoDB" id="2969827at2"/>
<evidence type="ECO:0000313" key="2">
    <source>
        <dbReference type="Proteomes" id="UP000252254"/>
    </source>
</evidence>
<accession>A0A366EBN5</accession>